<dbReference type="InterPro" id="IPR010368">
    <property type="entry name" value="Com_YlbF"/>
</dbReference>
<dbReference type="Gene3D" id="1.20.1500.10">
    <property type="entry name" value="YheA/YmcA-like"/>
    <property type="match status" value="1"/>
</dbReference>
<gene>
    <name evidence="1" type="ORF">D358_01615</name>
</gene>
<dbReference type="SUPFAM" id="SSF158622">
    <property type="entry name" value="YheA/YmcA-like"/>
    <property type="match status" value="1"/>
</dbReference>
<dbReference type="AlphaFoldDB" id="A0ABC9TJE4"/>
<comment type="caution">
    <text evidence="1">The sequence shown here is derived from an EMBL/GenBank/DDBJ whole genome shotgun (WGS) entry which is preliminary data.</text>
</comment>
<reference evidence="1 2" key="1">
    <citation type="submission" date="2013-06" db="EMBL/GenBank/DDBJ databases">
        <authorList>
            <person name="Weinstock G."/>
            <person name="Sodergren E."/>
            <person name="Lobos E.A."/>
            <person name="Fulton L."/>
            <person name="Fulton R."/>
            <person name="Courtney L."/>
            <person name="Fronick C."/>
            <person name="O'Laughlin M."/>
            <person name="Godfrey J."/>
            <person name="Wilson R.M."/>
            <person name="Miner T."/>
            <person name="Farmer C."/>
            <person name="Delehaunty K."/>
            <person name="Cordes M."/>
            <person name="Minx P."/>
            <person name="Tomlinson C."/>
            <person name="Chen J."/>
            <person name="Wollam A."/>
            <person name="Pepin K.H."/>
            <person name="Bhonagiri V."/>
            <person name="Zhang X."/>
            <person name="Warren W."/>
            <person name="Mitreva M."/>
            <person name="Mardis E.R."/>
            <person name="Wilson R.K."/>
        </authorList>
    </citation>
    <scope>NUCLEOTIDE SEQUENCE [LARGE SCALE GENOMIC DNA]</scope>
    <source>
        <strain evidence="1 2">RP2S-4</strain>
    </source>
</reference>
<dbReference type="InterPro" id="IPR023378">
    <property type="entry name" value="YheA/YmcA-like_dom_sf"/>
</dbReference>
<dbReference type="PANTHER" id="PTHR38448:SF2">
    <property type="entry name" value="REGULATORY PROTEIN YLBF"/>
    <property type="match status" value="1"/>
</dbReference>
<protein>
    <recommendedName>
        <fullName evidence="3">YlbF family regulator</fullName>
    </recommendedName>
</protein>
<evidence type="ECO:0008006" key="3">
    <source>
        <dbReference type="Google" id="ProtNLM"/>
    </source>
</evidence>
<evidence type="ECO:0000313" key="2">
    <source>
        <dbReference type="Proteomes" id="UP000015750"/>
    </source>
</evidence>
<proteinExistence type="predicted"/>
<evidence type="ECO:0000313" key="1">
    <source>
        <dbReference type="EMBL" id="EPI08184.1"/>
    </source>
</evidence>
<name>A0ABC9TJE4_ENTFL</name>
<dbReference type="Proteomes" id="UP000015750">
    <property type="component" value="Unassembled WGS sequence"/>
</dbReference>
<sequence length="144" mass="16051">MIVTEHLFAIEDQTECLISALLESDAVQNYKETKKAMYASAEVAQLQKAFLESKSAFERVEAYGIHAPDFREKQRALRKAKRALDLNEIVANYRFAETNVQTLLDTIGLKIAQLISEDIKVDAGNPFFERGKKHSGCGGSCHAS</sequence>
<dbReference type="GeneID" id="60894501"/>
<dbReference type="EMBL" id="ATIR01000049">
    <property type="protein sequence ID" value="EPI08184.1"/>
    <property type="molecule type" value="Genomic_DNA"/>
</dbReference>
<organism evidence="1 2">
    <name type="scientific">Enterococcus faecalis RP2S-4</name>
    <dbReference type="NCBI Taxonomy" id="1244145"/>
    <lineage>
        <taxon>Bacteria</taxon>
        <taxon>Bacillati</taxon>
        <taxon>Bacillota</taxon>
        <taxon>Bacilli</taxon>
        <taxon>Lactobacillales</taxon>
        <taxon>Enterococcaceae</taxon>
        <taxon>Enterococcus</taxon>
    </lineage>
</organism>
<dbReference type="RefSeq" id="WP_010819547.1">
    <property type="nucleotide sequence ID" value="NZ_KE351880.1"/>
</dbReference>
<dbReference type="InterPro" id="IPR052767">
    <property type="entry name" value="Bact_com_dev_regulator"/>
</dbReference>
<dbReference type="Pfam" id="PF06133">
    <property type="entry name" value="Com_YlbF"/>
    <property type="match status" value="1"/>
</dbReference>
<dbReference type="PANTHER" id="PTHR38448">
    <property type="entry name" value="REGULATORY PROTEIN YLBF-RELATED"/>
    <property type="match status" value="1"/>
</dbReference>
<accession>A0ABC9TJE4</accession>